<keyword evidence="1" id="KW-0067">ATP-binding</keyword>
<proteinExistence type="predicted"/>
<dbReference type="GO" id="GO:0005524">
    <property type="term" value="F:ATP binding"/>
    <property type="evidence" value="ECO:0007669"/>
    <property type="project" value="UniProtKB-KW"/>
</dbReference>
<accession>A0A2U9IJR8</accession>
<dbReference type="OrthoDB" id="42574at2157"/>
<name>A0A2U9IJR8_9CREN</name>
<dbReference type="AlphaFoldDB" id="A0A2U9IJR8"/>
<gene>
    <name evidence="1" type="ORF">DFR86_01005</name>
</gene>
<dbReference type="RefSeq" id="WP_110379150.1">
    <property type="nucleotide sequence ID" value="NZ_CP029288.2"/>
</dbReference>
<sequence>MLEYKCLSVDGKLDCFNLSVDDDSGVLGERDSGKDLIISATFNLINYSGEILLSGKKIDKNDFWTKISAVLYNPLDMFNPIYDIASHFVEIAESHKVYSSDAAIEVAKDFLKTVGVPEDVLYSYPNKLDNLTLKKVAIVLASFLDPEYILIDDIEYGLSELGRNIVLNTLLDLKSFIRSKYLVFDNDPKVISMLASYVVVLYKGEIVEEGKEVIKYPMHPYTVDLISGFLSDENKVNKNGCIYSLNCRFSSFKCKTVKPNYVKVGNRYVKCHGF</sequence>
<reference evidence="1 2" key="1">
    <citation type="submission" date="2018-05" db="EMBL/GenBank/DDBJ databases">
        <title>Complete Genome Sequences of Extremely Thermoacidophilic, Metal-Mobilizing Type-Strain Members of the Archaeal Family Sulfolobaceae: Acidianus brierleyi DSM-1651T, Acidianus sulfidivorans DSM-18786T, Metallosphaera hakonensis DSM-7519T, and Metallosphaera prunae DSM-10039T.</title>
        <authorList>
            <person name="Counts J.A."/>
            <person name="Kelly R.M."/>
        </authorList>
    </citation>
    <scope>NUCLEOTIDE SEQUENCE [LARGE SCALE GENOMIC DNA]</scope>
    <source>
        <strain evidence="1 2">JP7</strain>
    </source>
</reference>
<dbReference type="KEGG" id="asul:DFR86_01005"/>
<dbReference type="Proteomes" id="UP000248410">
    <property type="component" value="Chromosome"/>
</dbReference>
<dbReference type="InterPro" id="IPR027417">
    <property type="entry name" value="P-loop_NTPase"/>
</dbReference>
<protein>
    <submittedName>
        <fullName evidence="1">Peptide ABC transporter ATP-binding protein</fullName>
    </submittedName>
</protein>
<dbReference type="PANTHER" id="PTHR43067:SF3">
    <property type="entry name" value="MALTOSE ABC TRANSPORTER, ATP-BINDING PROTEIN"/>
    <property type="match status" value="1"/>
</dbReference>
<keyword evidence="1" id="KW-0547">Nucleotide-binding</keyword>
<dbReference type="PANTHER" id="PTHR43067">
    <property type="entry name" value="OLIGOPEPTIDE/DIPEPTIDE ABC TRANSPORTER, ATPASE SUBUNIT"/>
    <property type="match status" value="1"/>
</dbReference>
<keyword evidence="2" id="KW-1185">Reference proteome</keyword>
<dbReference type="SUPFAM" id="SSF52540">
    <property type="entry name" value="P-loop containing nucleoside triphosphate hydrolases"/>
    <property type="match status" value="1"/>
</dbReference>
<dbReference type="GeneID" id="36836504"/>
<dbReference type="Gene3D" id="3.40.50.300">
    <property type="entry name" value="P-loop containing nucleotide triphosphate hydrolases"/>
    <property type="match status" value="1"/>
</dbReference>
<evidence type="ECO:0000313" key="1">
    <source>
        <dbReference type="EMBL" id="AWR96260.1"/>
    </source>
</evidence>
<evidence type="ECO:0000313" key="2">
    <source>
        <dbReference type="Proteomes" id="UP000248410"/>
    </source>
</evidence>
<organism evidence="1 2">
    <name type="scientific">Acidianus sulfidivorans JP7</name>
    <dbReference type="NCBI Taxonomy" id="619593"/>
    <lineage>
        <taxon>Archaea</taxon>
        <taxon>Thermoproteota</taxon>
        <taxon>Thermoprotei</taxon>
        <taxon>Sulfolobales</taxon>
        <taxon>Sulfolobaceae</taxon>
        <taxon>Acidianus</taxon>
    </lineage>
</organism>
<dbReference type="EMBL" id="CP029288">
    <property type="protein sequence ID" value="AWR96260.1"/>
    <property type="molecule type" value="Genomic_DNA"/>
</dbReference>